<keyword evidence="2" id="KW-1185">Reference proteome</keyword>
<protein>
    <submittedName>
        <fullName evidence="1">Uncharacterized protein</fullName>
    </submittedName>
</protein>
<accession>A0A649VS02</accession>
<evidence type="ECO:0000313" key="2">
    <source>
        <dbReference type="Proteomes" id="UP000423065"/>
    </source>
</evidence>
<reference evidence="1 2" key="1">
    <citation type="submission" date="2019-10" db="EMBL/GenBank/DDBJ databases">
        <authorList>
            <person name="Garlena R.A."/>
            <person name="Russell D.A."/>
            <person name="Pope W.H."/>
            <person name="Jacobs-Sera D."/>
            <person name="Hatfull G.F."/>
        </authorList>
    </citation>
    <scope>NUCLEOTIDE SEQUENCE [LARGE SCALE GENOMIC DNA]</scope>
</reference>
<dbReference type="Proteomes" id="UP000423065">
    <property type="component" value="Segment"/>
</dbReference>
<sequence length="82" mass="9072">MRRTLSRVREYFGFTSAREQAAATYGRHAAGPFTPPFHAVWGYGPVNPFSGGRHRPENIPWWAGILSDDEVRPSAVSQLAAS</sequence>
<dbReference type="RefSeq" id="YP_010059589.1">
    <property type="nucleotide sequence ID" value="NC_054726.1"/>
</dbReference>
<gene>
    <name evidence="1" type="primary">114</name>
    <name evidence="1" type="ORF">SEA_STORMAGEDDON_114</name>
</gene>
<dbReference type="GeneID" id="64766821"/>
<name>A0A649VS02_9CAUD</name>
<dbReference type="KEGG" id="vg:64766821"/>
<proteinExistence type="predicted"/>
<evidence type="ECO:0000313" key="1">
    <source>
        <dbReference type="EMBL" id="QGJ94974.1"/>
    </source>
</evidence>
<dbReference type="EMBL" id="MN586040">
    <property type="protein sequence ID" value="QGJ94974.1"/>
    <property type="molecule type" value="Genomic_DNA"/>
</dbReference>
<organism evidence="1 2">
    <name type="scientific">Gordonia phage Stormageddon</name>
    <dbReference type="NCBI Taxonomy" id="2656541"/>
    <lineage>
        <taxon>Viruses</taxon>
        <taxon>Duplodnaviria</taxon>
        <taxon>Heunggongvirae</taxon>
        <taxon>Uroviricota</taxon>
        <taxon>Caudoviricetes</taxon>
        <taxon>Stormageddonvirus</taxon>
        <taxon>Stormageddonvirus Stormageddon</taxon>
    </lineage>
</organism>